<gene>
    <name evidence="1" type="ORF">L3Q82_004230</name>
</gene>
<evidence type="ECO:0000313" key="1">
    <source>
        <dbReference type="EMBL" id="KAI3355852.1"/>
    </source>
</evidence>
<accession>A0ACB8VLS6</accession>
<proteinExistence type="predicted"/>
<reference evidence="1" key="1">
    <citation type="submission" date="2022-04" db="EMBL/GenBank/DDBJ databases">
        <title>Jade perch genome.</title>
        <authorList>
            <person name="Chao B."/>
        </authorList>
    </citation>
    <scope>NUCLEOTIDE SEQUENCE</scope>
    <source>
        <strain evidence="1">CB-2022</strain>
    </source>
</reference>
<organism evidence="1 2">
    <name type="scientific">Scortum barcoo</name>
    <name type="common">barcoo grunter</name>
    <dbReference type="NCBI Taxonomy" id="214431"/>
    <lineage>
        <taxon>Eukaryota</taxon>
        <taxon>Metazoa</taxon>
        <taxon>Chordata</taxon>
        <taxon>Craniata</taxon>
        <taxon>Vertebrata</taxon>
        <taxon>Euteleostomi</taxon>
        <taxon>Actinopterygii</taxon>
        <taxon>Neopterygii</taxon>
        <taxon>Teleostei</taxon>
        <taxon>Neoteleostei</taxon>
        <taxon>Acanthomorphata</taxon>
        <taxon>Eupercaria</taxon>
        <taxon>Centrarchiformes</taxon>
        <taxon>Terapontoidei</taxon>
        <taxon>Terapontidae</taxon>
        <taxon>Scortum</taxon>
    </lineage>
</organism>
<dbReference type="Proteomes" id="UP000831701">
    <property type="component" value="Chromosome 20"/>
</dbReference>
<keyword evidence="2" id="KW-1185">Reference proteome</keyword>
<protein>
    <submittedName>
        <fullName evidence="1">Uncharacterized protein</fullName>
    </submittedName>
</protein>
<sequence length="452" mass="50377">MGVEDSPHLWPLHLWSFDHRPAPRSPLRTHQADDGREAAAGERGCPFLLRAAGTLCGVVPIKRRGSPGLRRELNGLVTMDHADQQSGQALVRHAIDQQVSHCSKSIGKQPVARCPYRPPHPPRAILRSAKPLPRFFVPVQLSSSSSNLSPSPPTSRRFTSSCGCYEEGRSPGPKPHMPAECWSASEAATVFTKLDLLNAYHLVRIHNDILIYSRTLAVHQTHIHQVLQRLLENKLFVKREKCELHASRVSFLSFIVQGGPEKVKAIAEWPVPATRKLVQRFLGFANFCCWFIPTTTKWHHCSPSSSLSHPFHWTPEADKPFYQLKRSAASTAAVDRVPPTDREELMQLGRTKVAPEERQRRLKKVACFYCGQPGHCVGGCQLKRQGSPGVRSTSVSHNRVMNAPQRTLTPVILQSLKRAGMHRPADPAEPTHRGARERDAGNEPTLVDEGEL</sequence>
<evidence type="ECO:0000313" key="2">
    <source>
        <dbReference type="Proteomes" id="UP000831701"/>
    </source>
</evidence>
<comment type="caution">
    <text evidence="1">The sequence shown here is derived from an EMBL/GenBank/DDBJ whole genome shotgun (WGS) entry which is preliminary data.</text>
</comment>
<dbReference type="EMBL" id="CM041550">
    <property type="protein sequence ID" value="KAI3355852.1"/>
    <property type="molecule type" value="Genomic_DNA"/>
</dbReference>
<name>A0ACB8VLS6_9TELE</name>